<evidence type="ECO:0000256" key="1">
    <source>
        <dbReference type="SAM" id="MobiDB-lite"/>
    </source>
</evidence>
<accession>A0A0S7EJC7</accession>
<gene>
    <name evidence="2" type="primary">PPUP9159</name>
</gene>
<reference evidence="2" key="1">
    <citation type="submission" date="2014-12" db="EMBL/GenBank/DDBJ databases">
        <title>Parallel Evolution in Life History Adaptation Evident in the Tissue-Specific Poeciliopsis prolifica transcriptome.</title>
        <authorList>
            <person name="Jue N.K."/>
            <person name="Foley R.J."/>
            <person name="Obergfell C."/>
            <person name="Reznick D.N."/>
            <person name="O'Neill R.J."/>
            <person name="O'Neill M.J."/>
        </authorList>
    </citation>
    <scope>NUCLEOTIDE SEQUENCE</scope>
</reference>
<sequence length="103" mass="11309">RSEAASTRAGSGAPGGKDEPSRNTARPVAEPFCHASRCPRAGWQEEPQLDLQTSPCWFAQRTVDCHLKAAAISGSAAAFWSQAFSWWMWHHGDEEETKIEAPL</sequence>
<proteinExistence type="predicted"/>
<protein>
    <submittedName>
        <fullName evidence="2">PPUP9159</fullName>
    </submittedName>
</protein>
<feature type="non-terminal residue" evidence="2">
    <location>
        <position position="103"/>
    </location>
</feature>
<name>A0A0S7EJC7_9TELE</name>
<feature type="region of interest" description="Disordered" evidence="1">
    <location>
        <begin position="1"/>
        <end position="28"/>
    </location>
</feature>
<organism evidence="2">
    <name type="scientific">Poeciliopsis prolifica</name>
    <name type="common">blackstripe livebearer</name>
    <dbReference type="NCBI Taxonomy" id="188132"/>
    <lineage>
        <taxon>Eukaryota</taxon>
        <taxon>Metazoa</taxon>
        <taxon>Chordata</taxon>
        <taxon>Craniata</taxon>
        <taxon>Vertebrata</taxon>
        <taxon>Euteleostomi</taxon>
        <taxon>Actinopterygii</taxon>
        <taxon>Neopterygii</taxon>
        <taxon>Teleostei</taxon>
        <taxon>Neoteleostei</taxon>
        <taxon>Acanthomorphata</taxon>
        <taxon>Ovalentaria</taxon>
        <taxon>Atherinomorphae</taxon>
        <taxon>Cyprinodontiformes</taxon>
        <taxon>Poeciliidae</taxon>
        <taxon>Poeciliinae</taxon>
        <taxon>Poeciliopsis</taxon>
    </lineage>
</organism>
<dbReference type="EMBL" id="GBYX01476441">
    <property type="protein sequence ID" value="JAO05236.1"/>
    <property type="molecule type" value="Transcribed_RNA"/>
</dbReference>
<evidence type="ECO:0000313" key="2">
    <source>
        <dbReference type="EMBL" id="JAO05236.1"/>
    </source>
</evidence>
<dbReference type="AlphaFoldDB" id="A0A0S7EJC7"/>
<feature type="non-terminal residue" evidence="2">
    <location>
        <position position="1"/>
    </location>
</feature>